<dbReference type="Gene3D" id="3.30.1150.10">
    <property type="match status" value="1"/>
</dbReference>
<evidence type="ECO:0000313" key="2">
    <source>
        <dbReference type="Proteomes" id="UP000018418"/>
    </source>
</evidence>
<organism evidence="1 2">
    <name type="scientific">Acinetobacter brisouii CIP 110357</name>
    <dbReference type="NCBI Taxonomy" id="1341683"/>
    <lineage>
        <taxon>Bacteria</taxon>
        <taxon>Pseudomonadati</taxon>
        <taxon>Pseudomonadota</taxon>
        <taxon>Gammaproteobacteria</taxon>
        <taxon>Moraxellales</taxon>
        <taxon>Moraxellaceae</taxon>
        <taxon>Acinetobacter</taxon>
    </lineage>
</organism>
<evidence type="ECO:0008006" key="3">
    <source>
        <dbReference type="Google" id="ProtNLM"/>
    </source>
</evidence>
<dbReference type="EMBL" id="AYEU01000006">
    <property type="protein sequence ID" value="ESK51203.1"/>
    <property type="molecule type" value="Genomic_DNA"/>
</dbReference>
<gene>
    <name evidence="1" type="ORF">P255_01709</name>
</gene>
<proteinExistence type="predicted"/>
<dbReference type="Proteomes" id="UP000018418">
    <property type="component" value="Unassembled WGS sequence"/>
</dbReference>
<dbReference type="SUPFAM" id="SSF74653">
    <property type="entry name" value="TolA/TonB C-terminal domain"/>
    <property type="match status" value="1"/>
</dbReference>
<dbReference type="Pfam" id="PF13103">
    <property type="entry name" value="TonB_2"/>
    <property type="match status" value="1"/>
</dbReference>
<accession>V2U9K2</accession>
<name>V2U9K2_9GAMM</name>
<dbReference type="OrthoDB" id="6713279at2"/>
<dbReference type="HOGENOM" id="CLU_2713132_0_0_6"/>
<evidence type="ECO:0000313" key="1">
    <source>
        <dbReference type="EMBL" id="ESK51203.1"/>
    </source>
</evidence>
<protein>
    <recommendedName>
        <fullName evidence="3">TonB C-terminal domain-containing protein</fullName>
    </recommendedName>
</protein>
<dbReference type="PATRIC" id="fig|1341683.3.peg.1698"/>
<reference evidence="1 2" key="1">
    <citation type="submission" date="2013-10" db="EMBL/GenBank/DDBJ databases">
        <title>The Genome Sequence of Acinetobacter brisouii CIP 110357.</title>
        <authorList>
            <consortium name="The Broad Institute Genomics Platform"/>
            <consortium name="The Broad Institute Genome Sequencing Center for Infectious Disease"/>
            <person name="Cerqueira G."/>
            <person name="Feldgarden M."/>
            <person name="Courvalin P."/>
            <person name="Grillot-Courvalin C."/>
            <person name="Clermont D."/>
            <person name="Rocha E."/>
            <person name="Yoon E.-J."/>
            <person name="Nemec A."/>
            <person name="Young S.K."/>
            <person name="Zeng Q."/>
            <person name="Gargeya S."/>
            <person name="Fitzgerald M."/>
            <person name="Abouelleil A."/>
            <person name="Alvarado L."/>
            <person name="Berlin A.M."/>
            <person name="Chapman S.B."/>
            <person name="Gainer-Dewar J."/>
            <person name="Goldberg J."/>
            <person name="Gnerre S."/>
            <person name="Griggs A."/>
            <person name="Gujja S."/>
            <person name="Hansen M."/>
            <person name="Howarth C."/>
            <person name="Imamovic A."/>
            <person name="Ireland A."/>
            <person name="Larimer J."/>
            <person name="McCowan C."/>
            <person name="Murphy C."/>
            <person name="Pearson M."/>
            <person name="Poon T.W."/>
            <person name="Priest M."/>
            <person name="Roberts A."/>
            <person name="Saif S."/>
            <person name="Shea T."/>
            <person name="Sykes S."/>
            <person name="Wortman J."/>
            <person name="Nusbaum C."/>
            <person name="Birren B."/>
        </authorList>
    </citation>
    <scope>NUCLEOTIDE SEQUENCE [LARGE SCALE GENOMIC DNA]</scope>
    <source>
        <strain evidence="1 2">CIP 110357</strain>
    </source>
</reference>
<comment type="caution">
    <text evidence="1">The sequence shown here is derived from an EMBL/GenBank/DDBJ whole genome shotgun (WGS) entry which is preliminary data.</text>
</comment>
<sequence>MNAWNVPPHSSGQIAKVKIQLDLDGNVLSIDIQSNSKEMQDSIRQAILQSAPYPLPDAIKYRQFFYITFTAK</sequence>
<keyword evidence="2" id="KW-1185">Reference proteome</keyword>
<dbReference type="AlphaFoldDB" id="V2U9K2"/>